<sequence>LADAHASDLIIEFFVLERLLLVFLGFRGGLPLTDEMRLLDNKPFEDLVTTLWNGWNNRNNAIFQRKKEDD</sequence>
<gene>
    <name evidence="1" type="ORF">Golob_013006</name>
</gene>
<comment type="caution">
    <text evidence="1">The sequence shown here is derived from an EMBL/GenBank/DDBJ whole genome shotgun (WGS) entry which is preliminary data.</text>
</comment>
<feature type="non-terminal residue" evidence="1">
    <location>
        <position position="70"/>
    </location>
</feature>
<dbReference type="Proteomes" id="UP000593572">
    <property type="component" value="Unassembled WGS sequence"/>
</dbReference>
<proteinExistence type="predicted"/>
<evidence type="ECO:0000313" key="2">
    <source>
        <dbReference type="Proteomes" id="UP000593572"/>
    </source>
</evidence>
<keyword evidence="2" id="KW-1185">Reference proteome</keyword>
<reference evidence="1 2" key="1">
    <citation type="journal article" date="2019" name="Genome Biol. Evol.">
        <title>Insights into the evolution of the New World diploid cottons (Gossypium, subgenus Houzingenia) based on genome sequencing.</title>
        <authorList>
            <person name="Grover C.E."/>
            <person name="Arick M.A. 2nd"/>
            <person name="Thrash A."/>
            <person name="Conover J.L."/>
            <person name="Sanders W.S."/>
            <person name="Peterson D.G."/>
            <person name="Frelichowski J.E."/>
            <person name="Scheffler J.A."/>
            <person name="Scheffler B.E."/>
            <person name="Wendel J.F."/>
        </authorList>
    </citation>
    <scope>NUCLEOTIDE SEQUENCE [LARGE SCALE GENOMIC DNA]</scope>
    <source>
        <strain evidence="1">157</strain>
        <tissue evidence="1">Leaf</tissue>
    </source>
</reference>
<evidence type="ECO:0000313" key="1">
    <source>
        <dbReference type="EMBL" id="MBA0553863.1"/>
    </source>
</evidence>
<organism evidence="1 2">
    <name type="scientific">Gossypium lobatum</name>
    <dbReference type="NCBI Taxonomy" id="34289"/>
    <lineage>
        <taxon>Eukaryota</taxon>
        <taxon>Viridiplantae</taxon>
        <taxon>Streptophyta</taxon>
        <taxon>Embryophyta</taxon>
        <taxon>Tracheophyta</taxon>
        <taxon>Spermatophyta</taxon>
        <taxon>Magnoliopsida</taxon>
        <taxon>eudicotyledons</taxon>
        <taxon>Gunneridae</taxon>
        <taxon>Pentapetalae</taxon>
        <taxon>rosids</taxon>
        <taxon>malvids</taxon>
        <taxon>Malvales</taxon>
        <taxon>Malvaceae</taxon>
        <taxon>Malvoideae</taxon>
        <taxon>Gossypium</taxon>
    </lineage>
</organism>
<protein>
    <submittedName>
        <fullName evidence="1">Uncharacterized protein</fullName>
    </submittedName>
</protein>
<dbReference type="EMBL" id="JABEZX010000004">
    <property type="protein sequence ID" value="MBA0553863.1"/>
    <property type="molecule type" value="Genomic_DNA"/>
</dbReference>
<dbReference type="AlphaFoldDB" id="A0A7J8LN94"/>
<accession>A0A7J8LN94</accession>
<name>A0A7J8LN94_9ROSI</name>